<evidence type="ECO:0000313" key="4">
    <source>
        <dbReference type="Proteomes" id="UP001596091"/>
    </source>
</evidence>
<sequence>MRGIGAAAMCAVMGTGIALAQVPERPQVSQHPAAQVAVTSDKDVEATQEELIHLLKLSPKLTSVVARDPSLLSDKEYVRANNPQLAQFLENHPEVGLNPDYYLFTHMHADGRPDEALEHEVWPDLPEMRPGPSVAANLVSDITPMIVMVCVIGALLWLTKFFVENRRWARIFKQNADVHSRIIERFSSNQELLGYMGTDAGKRFLEASPIAMDFVSEQRMPNAVARVLTPIQIGVVMALLGAGFMLLRGARTEPDFQTSMLVLGTIFLMPGIGFILSAGITWVLAARLGLMPDRANGTHGLGAPYEPRERQ</sequence>
<proteinExistence type="predicted"/>
<keyword evidence="1" id="KW-1133">Transmembrane helix</keyword>
<feature type="transmembrane region" description="Helical" evidence="1">
    <location>
        <begin position="227"/>
        <end position="247"/>
    </location>
</feature>
<feature type="chain" id="PRO_5045220930" evidence="2">
    <location>
        <begin position="21"/>
        <end position="311"/>
    </location>
</feature>
<evidence type="ECO:0000256" key="1">
    <source>
        <dbReference type="SAM" id="Phobius"/>
    </source>
</evidence>
<feature type="signal peptide" evidence="2">
    <location>
        <begin position="1"/>
        <end position="20"/>
    </location>
</feature>
<keyword evidence="4" id="KW-1185">Reference proteome</keyword>
<comment type="caution">
    <text evidence="3">The sequence shown here is derived from an EMBL/GenBank/DDBJ whole genome shotgun (WGS) entry which is preliminary data.</text>
</comment>
<dbReference type="Proteomes" id="UP001596091">
    <property type="component" value="Unassembled WGS sequence"/>
</dbReference>
<feature type="transmembrane region" description="Helical" evidence="1">
    <location>
        <begin position="259"/>
        <end position="285"/>
    </location>
</feature>
<name>A0ABW1EJA0_9BACT</name>
<feature type="transmembrane region" description="Helical" evidence="1">
    <location>
        <begin position="142"/>
        <end position="163"/>
    </location>
</feature>
<keyword evidence="2" id="KW-0732">Signal</keyword>
<evidence type="ECO:0000313" key="3">
    <source>
        <dbReference type="EMBL" id="MFC5864379.1"/>
    </source>
</evidence>
<keyword evidence="1" id="KW-0812">Transmembrane</keyword>
<protein>
    <submittedName>
        <fullName evidence="3">Uncharacterized protein</fullName>
    </submittedName>
</protein>
<accession>A0ABW1EJA0</accession>
<evidence type="ECO:0000256" key="2">
    <source>
        <dbReference type="SAM" id="SignalP"/>
    </source>
</evidence>
<reference evidence="4" key="1">
    <citation type="journal article" date="2019" name="Int. J. Syst. Evol. Microbiol.">
        <title>The Global Catalogue of Microorganisms (GCM) 10K type strain sequencing project: providing services to taxonomists for standard genome sequencing and annotation.</title>
        <authorList>
            <consortium name="The Broad Institute Genomics Platform"/>
            <consortium name="The Broad Institute Genome Sequencing Center for Infectious Disease"/>
            <person name="Wu L."/>
            <person name="Ma J."/>
        </authorList>
    </citation>
    <scope>NUCLEOTIDE SEQUENCE [LARGE SCALE GENOMIC DNA]</scope>
    <source>
        <strain evidence="4">JCM 4087</strain>
    </source>
</reference>
<gene>
    <name evidence="3" type="ORF">ACFPT7_18885</name>
</gene>
<organism evidence="3 4">
    <name type="scientific">Acidicapsa dinghuensis</name>
    <dbReference type="NCBI Taxonomy" id="2218256"/>
    <lineage>
        <taxon>Bacteria</taxon>
        <taxon>Pseudomonadati</taxon>
        <taxon>Acidobacteriota</taxon>
        <taxon>Terriglobia</taxon>
        <taxon>Terriglobales</taxon>
        <taxon>Acidobacteriaceae</taxon>
        <taxon>Acidicapsa</taxon>
    </lineage>
</organism>
<dbReference type="RefSeq" id="WP_263342114.1">
    <property type="nucleotide sequence ID" value="NZ_JAGSYH010000009.1"/>
</dbReference>
<dbReference type="EMBL" id="JBHSPH010000009">
    <property type="protein sequence ID" value="MFC5864379.1"/>
    <property type="molecule type" value="Genomic_DNA"/>
</dbReference>
<keyword evidence="1" id="KW-0472">Membrane</keyword>